<evidence type="ECO:0000256" key="6">
    <source>
        <dbReference type="ARBA" id="ARBA00023242"/>
    </source>
</evidence>
<keyword evidence="6 9" id="KW-0539">Nucleus</keyword>
<dbReference type="PIRSF" id="PIRSF038084">
    <property type="entry name" value="HAT-B_cat"/>
    <property type="match status" value="1"/>
</dbReference>
<feature type="domain" description="Histone acetyl transferase HAT1 N-terminal" evidence="14">
    <location>
        <begin position="17"/>
        <end position="167"/>
    </location>
</feature>
<keyword evidence="9" id="KW-0963">Cytoplasm</keyword>
<dbReference type="InterPro" id="IPR017380">
    <property type="entry name" value="Hist_AcTrfase_B-typ_cat-su"/>
</dbReference>
<dbReference type="GO" id="GO:0042393">
    <property type="term" value="F:histone binding"/>
    <property type="evidence" value="ECO:0007669"/>
    <property type="project" value="InterPro"/>
</dbReference>
<evidence type="ECO:0000256" key="4">
    <source>
        <dbReference type="ARBA" id="ARBA00021268"/>
    </source>
</evidence>
<dbReference type="Pfam" id="PF21184">
    <property type="entry name" value="HAT1_C_fung"/>
    <property type="match status" value="1"/>
</dbReference>
<feature type="site" description="Interaction with histone H4 N-terminus" evidence="12">
    <location>
        <position position="179"/>
    </location>
</feature>
<evidence type="ECO:0000256" key="12">
    <source>
        <dbReference type="PIRSR" id="PIRSR038084-3"/>
    </source>
</evidence>
<dbReference type="AlphaFoldDB" id="A0A8F2W5Y7"/>
<comment type="function">
    <text evidence="9">Catalytic component of the histone acetylase B (HAT-B) complex. Has intrinsic substrate specificity that modifies lysine in recognition sequence GXGKXG. Involved in DNA double-strand break repair.</text>
</comment>
<evidence type="ECO:0000313" key="15">
    <source>
        <dbReference type="EMBL" id="QWW25795.1"/>
    </source>
</evidence>
<evidence type="ECO:0000256" key="5">
    <source>
        <dbReference type="ARBA" id="ARBA00022679"/>
    </source>
</evidence>
<dbReference type="GO" id="GO:0004402">
    <property type="term" value="F:histone acetyltransferase activity"/>
    <property type="evidence" value="ECO:0007669"/>
    <property type="project" value="UniProtKB-UniRule"/>
</dbReference>
<dbReference type="PANTHER" id="PTHR12046">
    <property type="entry name" value="HISTONE ACETYLTRANSFERASE TYPE B CATALYTIC SUBUNIT"/>
    <property type="match status" value="1"/>
</dbReference>
<keyword evidence="5 9" id="KW-0808">Transferase</keyword>
<dbReference type="SUPFAM" id="SSF55729">
    <property type="entry name" value="Acyl-CoA N-acyltransferases (Nat)"/>
    <property type="match status" value="1"/>
</dbReference>
<proteinExistence type="inferred from homology"/>
<dbReference type="GO" id="GO:0005737">
    <property type="term" value="C:cytoplasm"/>
    <property type="evidence" value="ECO:0007669"/>
    <property type="project" value="UniProtKB-SubCell"/>
</dbReference>
<dbReference type="GO" id="GO:0031509">
    <property type="term" value="P:subtelomeric heterochromatin formation"/>
    <property type="evidence" value="ECO:0007669"/>
    <property type="project" value="InterPro"/>
</dbReference>
<evidence type="ECO:0000256" key="8">
    <source>
        <dbReference type="ARBA" id="ARBA00048017"/>
    </source>
</evidence>
<feature type="region of interest" description="Disordered" evidence="13">
    <location>
        <begin position="390"/>
        <end position="415"/>
    </location>
</feature>
<protein>
    <recommendedName>
        <fullName evidence="4 9">Histone acetyltransferase type B catalytic subunit</fullName>
        <ecNumber evidence="3 9">2.3.1.48</ecNumber>
    </recommendedName>
</protein>
<organism evidence="15">
    <name type="scientific">Candidozyma auris</name>
    <name type="common">Yeast</name>
    <name type="synonym">Candida auris</name>
    <dbReference type="NCBI Taxonomy" id="498019"/>
    <lineage>
        <taxon>Eukaryota</taxon>
        <taxon>Fungi</taxon>
        <taxon>Dikarya</taxon>
        <taxon>Ascomycota</taxon>
        <taxon>Saccharomycotina</taxon>
        <taxon>Pichiomycetes</taxon>
        <taxon>Metschnikowiaceae</taxon>
        <taxon>Candidozyma</taxon>
    </lineage>
</organism>
<dbReference type="Gene3D" id="3.90.360.10">
    <property type="entry name" value="Histone acetyl transferase 1 (HAT1), N-terminal domain"/>
    <property type="match status" value="1"/>
</dbReference>
<keyword evidence="7 9" id="KW-0012">Acyltransferase</keyword>
<reference evidence="15" key="1">
    <citation type="submission" date="2021-06" db="EMBL/GenBank/DDBJ databases">
        <title>Candida auris outbreak in lebanese hospital.</title>
        <authorList>
            <person name="Finianos M."/>
        </authorList>
    </citation>
    <scope>NUCLEOTIDE SEQUENCE</scope>
    <source>
        <strain evidence="15">CA7LBN</strain>
    </source>
</reference>
<evidence type="ECO:0000259" key="14">
    <source>
        <dbReference type="Pfam" id="PF10394"/>
    </source>
</evidence>
<evidence type="ECO:0000256" key="7">
    <source>
        <dbReference type="ARBA" id="ARBA00023315"/>
    </source>
</evidence>
<feature type="region of interest" description="Interaction with histone H4 N-terminus" evidence="11">
    <location>
        <begin position="50"/>
        <end position="52"/>
    </location>
</feature>
<name>A0A8F2W5Y7_CANAR</name>
<comment type="subcellular location">
    <subcellularLocation>
        <location evidence="9">Cytoplasm</location>
    </subcellularLocation>
    <subcellularLocation>
        <location evidence="1 9">Nucleus</location>
    </subcellularLocation>
</comment>
<comment type="similarity">
    <text evidence="2 9">Belongs to the HAT1 family.</text>
</comment>
<dbReference type="InterPro" id="IPR013523">
    <property type="entry name" value="Hist_AcTrfase_HAT1_C"/>
</dbReference>
<dbReference type="InterPro" id="IPR037113">
    <property type="entry name" value="Hat1_N_sf"/>
</dbReference>
<dbReference type="GO" id="GO:0000781">
    <property type="term" value="C:chromosome, telomeric region"/>
    <property type="evidence" value="ECO:0007669"/>
    <property type="project" value="GOC"/>
</dbReference>
<comment type="catalytic activity">
    <reaction evidence="8 9">
        <text>L-lysyl-[protein] + acetyl-CoA = N(6)-acetyl-L-lysyl-[protein] + CoA + H(+)</text>
        <dbReference type="Rhea" id="RHEA:45948"/>
        <dbReference type="Rhea" id="RHEA-COMP:9752"/>
        <dbReference type="Rhea" id="RHEA-COMP:10731"/>
        <dbReference type="ChEBI" id="CHEBI:15378"/>
        <dbReference type="ChEBI" id="CHEBI:29969"/>
        <dbReference type="ChEBI" id="CHEBI:57287"/>
        <dbReference type="ChEBI" id="CHEBI:57288"/>
        <dbReference type="ChEBI" id="CHEBI:61930"/>
        <dbReference type="EC" id="2.3.1.48"/>
    </reaction>
</comment>
<dbReference type="Gene3D" id="3.40.630.30">
    <property type="match status" value="1"/>
</dbReference>
<dbReference type="EC" id="2.3.1.48" evidence="3 9"/>
<sequence length="415" mass="48100">MSDQMSMAVASLQPEQWTASSNEALSIFVTDTQGKAHNFSPLFTYPIFGEAETIFGFKGLRIFLCFDSVTFLPFLNVKFDNKLEDIEVDPKSKLLELLPSSTVYKDEAKWRDSIEEEQKNYQIPGTKVCEDFTKNGEHYAIYKLGLTSERGIELHKRLQILVLLFIEAGTYIDFKDPLWDLYVMYRTTDASLPEVVGFATAYNYWVYPGSADFDSGVEKIRKKISQFVVLPHLQGQSLGAELYERLYKLWLQDDRIVEIVVEDPNESFDDLRDRVDFTRLVEEKKVDLSTLKVEDVTPQWIETFKRREKLEKRQLSRLLEMFFLHQLKYGPAKPSKKAVRLFIKRRLFEKNREALSGLDEPTKLDKLQTAYESLASDYYRILEPLEKRAKRSIDNGTSGGDAEGFESTAKKQKKE</sequence>
<evidence type="ECO:0000256" key="13">
    <source>
        <dbReference type="SAM" id="MobiDB-lite"/>
    </source>
</evidence>
<gene>
    <name evidence="15" type="ORF">CA7LBN_004699</name>
</gene>
<dbReference type="GO" id="GO:0005634">
    <property type="term" value="C:nucleus"/>
    <property type="evidence" value="ECO:0007669"/>
    <property type="project" value="UniProtKB-SubCell"/>
</dbReference>
<dbReference type="Gene3D" id="1.10.10.390">
    <property type="match status" value="1"/>
</dbReference>
<dbReference type="Proteomes" id="UP000825438">
    <property type="component" value="Chromosome VII"/>
</dbReference>
<feature type="binding site" evidence="11">
    <location>
        <position position="274"/>
    </location>
    <ligand>
        <name>acetyl-CoA</name>
        <dbReference type="ChEBI" id="CHEBI:57288"/>
    </ligand>
</feature>
<dbReference type="EMBL" id="CP076755">
    <property type="protein sequence ID" value="QWW25795.1"/>
    <property type="molecule type" value="Genomic_DNA"/>
</dbReference>
<feature type="binding site" evidence="11">
    <location>
        <position position="265"/>
    </location>
    <ligand>
        <name>acetyl-CoA</name>
        <dbReference type="ChEBI" id="CHEBI:57288"/>
    </ligand>
</feature>
<feature type="region of interest" description="Interaction with histone H4 N-terminus" evidence="11">
    <location>
        <begin position="202"/>
        <end position="204"/>
    </location>
</feature>
<dbReference type="InterPro" id="IPR019467">
    <property type="entry name" value="Hat1_N"/>
</dbReference>
<feature type="active site" description="Proton donor/acceptor" evidence="10">
    <location>
        <position position="262"/>
    </location>
</feature>
<evidence type="ECO:0000256" key="2">
    <source>
        <dbReference type="ARBA" id="ARBA00010543"/>
    </source>
</evidence>
<evidence type="ECO:0000256" key="11">
    <source>
        <dbReference type="PIRSR" id="PIRSR038084-2"/>
    </source>
</evidence>
<evidence type="ECO:0000256" key="9">
    <source>
        <dbReference type="PIRNR" id="PIRNR038084"/>
    </source>
</evidence>
<evidence type="ECO:0000256" key="3">
    <source>
        <dbReference type="ARBA" id="ARBA00013184"/>
    </source>
</evidence>
<dbReference type="InterPro" id="IPR016181">
    <property type="entry name" value="Acyl_CoA_acyltransferase"/>
</dbReference>
<comment type="subunit">
    <text evidence="9">Component of the HAT-B complex composed of at least HAT1 and HAT2. The HAT-B complex binds to histone H4 tail.</text>
</comment>
<evidence type="ECO:0000256" key="10">
    <source>
        <dbReference type="PIRSR" id="PIRSR038084-1"/>
    </source>
</evidence>
<evidence type="ECO:0000256" key="1">
    <source>
        <dbReference type="ARBA" id="ARBA00004123"/>
    </source>
</evidence>
<dbReference type="Pfam" id="PF10394">
    <property type="entry name" value="Hat1_N"/>
    <property type="match status" value="1"/>
</dbReference>
<accession>A0A8F2W5Y7</accession>